<dbReference type="EMBL" id="JBITDC010000031">
    <property type="protein sequence ID" value="MFI5681628.1"/>
    <property type="molecule type" value="Genomic_DNA"/>
</dbReference>
<reference evidence="1 2" key="1">
    <citation type="submission" date="2024-10" db="EMBL/GenBank/DDBJ databases">
        <title>The Natural Products Discovery Center: Release of the First 8490 Sequenced Strains for Exploring Actinobacteria Biosynthetic Diversity.</title>
        <authorList>
            <person name="Kalkreuter E."/>
            <person name="Kautsar S.A."/>
            <person name="Yang D."/>
            <person name="Bader C.D."/>
            <person name="Teijaro C.N."/>
            <person name="Fluegel L."/>
            <person name="Davis C.M."/>
            <person name="Simpson J.R."/>
            <person name="Lauterbach L."/>
            <person name="Steele A.D."/>
            <person name="Gui C."/>
            <person name="Meng S."/>
            <person name="Li G."/>
            <person name="Viehrig K."/>
            <person name="Ye F."/>
            <person name="Su P."/>
            <person name="Kiefer A.F."/>
            <person name="Nichols A."/>
            <person name="Cepeda A.J."/>
            <person name="Yan W."/>
            <person name="Fan B."/>
            <person name="Jiang Y."/>
            <person name="Adhikari A."/>
            <person name="Zheng C.-J."/>
            <person name="Schuster L."/>
            <person name="Cowan T.M."/>
            <person name="Smanski M.J."/>
            <person name="Chevrette M.G."/>
            <person name="De Carvalho L.P.S."/>
            <person name="Shen B."/>
        </authorList>
    </citation>
    <scope>NUCLEOTIDE SEQUENCE [LARGE SCALE GENOMIC DNA]</scope>
    <source>
        <strain evidence="1 2">NPDC051599</strain>
    </source>
</reference>
<organism evidence="1 2">
    <name type="scientific">Streptomyces cellulosae</name>
    <dbReference type="NCBI Taxonomy" id="1968"/>
    <lineage>
        <taxon>Bacteria</taxon>
        <taxon>Bacillati</taxon>
        <taxon>Actinomycetota</taxon>
        <taxon>Actinomycetes</taxon>
        <taxon>Kitasatosporales</taxon>
        <taxon>Streptomycetaceae</taxon>
        <taxon>Streptomyces</taxon>
    </lineage>
</organism>
<name>A0ABW7YIA9_STRCE</name>
<protein>
    <recommendedName>
        <fullName evidence="3">Immunity protein 35 domain-containing protein</fullName>
    </recommendedName>
</protein>
<evidence type="ECO:0000313" key="2">
    <source>
        <dbReference type="Proteomes" id="UP001612415"/>
    </source>
</evidence>
<evidence type="ECO:0008006" key="3">
    <source>
        <dbReference type="Google" id="ProtNLM"/>
    </source>
</evidence>
<proteinExistence type="predicted"/>
<dbReference type="RefSeq" id="WP_398662461.1">
    <property type="nucleotide sequence ID" value="NZ_JBITDC010000031.1"/>
</dbReference>
<sequence>MFPASLQTHEGELMCTLEQAERLAADFLRQETVGSDREAVLVDKESCKGEKGDSFYFTYNSVEYLATGDDRHALYGPPAIAVHKTTGECRWVGMQEFSAVDPFNRALQGIQIGQGELTYTMEQAELLAAEFIRRVSAGWDNEVALFEEDRHKAAKGDFFYFGYQSVKYLSTRDDKYLVYGPPCISVHNVTGECRFVSMQDLQAAGDPYNWWH</sequence>
<gene>
    <name evidence="1" type="ORF">ACIA8P_44765</name>
</gene>
<comment type="caution">
    <text evidence="1">The sequence shown here is derived from an EMBL/GenBank/DDBJ whole genome shotgun (WGS) entry which is preliminary data.</text>
</comment>
<evidence type="ECO:0000313" key="1">
    <source>
        <dbReference type="EMBL" id="MFI5681628.1"/>
    </source>
</evidence>
<accession>A0ABW7YIA9</accession>
<dbReference type="Proteomes" id="UP001612415">
    <property type="component" value="Unassembled WGS sequence"/>
</dbReference>
<keyword evidence="2" id="KW-1185">Reference proteome</keyword>